<feature type="non-terminal residue" evidence="1">
    <location>
        <position position="466"/>
    </location>
</feature>
<evidence type="ECO:0000313" key="2">
    <source>
        <dbReference type="Proteomes" id="UP001150603"/>
    </source>
</evidence>
<keyword evidence="2" id="KW-1185">Reference proteome</keyword>
<comment type="caution">
    <text evidence="1">The sequence shown here is derived from an EMBL/GenBank/DDBJ whole genome shotgun (WGS) entry which is preliminary data.</text>
</comment>
<reference evidence="1" key="1">
    <citation type="submission" date="2022-07" db="EMBL/GenBank/DDBJ databases">
        <title>Phylogenomic reconstructions and comparative analyses of Kickxellomycotina fungi.</title>
        <authorList>
            <person name="Reynolds N.K."/>
            <person name="Stajich J.E."/>
            <person name="Barry K."/>
            <person name="Grigoriev I.V."/>
            <person name="Crous P."/>
            <person name="Smith M.E."/>
        </authorList>
    </citation>
    <scope>NUCLEOTIDE SEQUENCE</scope>
    <source>
        <strain evidence="1">NRRL 5244</strain>
    </source>
</reference>
<accession>A0ACC1J8Q6</accession>
<dbReference type="EMBL" id="JANBPW010002122">
    <property type="protein sequence ID" value="KAJ1941898.1"/>
    <property type="molecule type" value="Genomic_DNA"/>
</dbReference>
<organism evidence="1 2">
    <name type="scientific">Linderina macrospora</name>
    <dbReference type="NCBI Taxonomy" id="4868"/>
    <lineage>
        <taxon>Eukaryota</taxon>
        <taxon>Fungi</taxon>
        <taxon>Fungi incertae sedis</taxon>
        <taxon>Zoopagomycota</taxon>
        <taxon>Kickxellomycotina</taxon>
        <taxon>Kickxellomycetes</taxon>
        <taxon>Kickxellales</taxon>
        <taxon>Kickxellaceae</taxon>
        <taxon>Linderina</taxon>
    </lineage>
</organism>
<gene>
    <name evidence="1" type="ORF">FBU59_003366</name>
</gene>
<sequence>MQLGSMRKLKDINQSLKIILSVGGQTFNKPGSSRYRFSDLAASPEGRKTFNSAIATWIKQGLIDGVDIDWEYPTSADHGGRPEDSENFVTWIKELREAVSSGSISISAPANPYYLKGFNVAELSKHVDYIVYLTYDMHGTWDANIKPTSPYLSPHTNITEVTTAIKILERAGVTSDKILMGLGFYGRSYKMADPKCSTTGCKFIDESAPGKCSSSAGFLSYAEIAELKSTASDIRYDQEATVNAMVYGDSNYVSYDDPASLKRKVLKAKELCLAGTAMWAINMDDKDGSLASAVTGVGYQSGRITIDNPVARSNNTDDKDDDDVDVTLGFYHVQKVGDISDTDFVAKIKDILHLRDNKYMPDDFWDTVFDRVNEVITQKNGLAPDRVYQLYILAGSKMMELLLDAAKKDLNDEDMATKWQDRYQSTIRQSVFEKFEVACIDKRDWFTCKENKDGKEIKCPRVQYQD</sequence>
<protein>
    <submittedName>
        <fullName evidence="1">Uncharacterized protein</fullName>
    </submittedName>
</protein>
<evidence type="ECO:0000313" key="1">
    <source>
        <dbReference type="EMBL" id="KAJ1941898.1"/>
    </source>
</evidence>
<name>A0ACC1J8Q6_9FUNG</name>
<proteinExistence type="predicted"/>
<dbReference type="Proteomes" id="UP001150603">
    <property type="component" value="Unassembled WGS sequence"/>
</dbReference>